<dbReference type="InParanoid" id="F0X7I6"/>
<evidence type="ECO:0000256" key="2">
    <source>
        <dbReference type="SAM" id="MobiDB-lite"/>
    </source>
</evidence>
<sequence length="394" mass="43321">MMAGPRTSSPPPAVATPQTQTVPTETVPAKGTSGVMSGGTTPPTVVTAATADPSTSQTVTDFIEAVDNVPEASDSDADSTMGDEHSSFTASITSSIVKYRTLNGRTYHSDSIGDHYWGSNDQAQNNLLDIGHHVLTLLLDGKLYGPPLKEPIERVLDLGTGTGSWAIDFADAHPEAEIIGTDISPIQPTWVPPNVKLCYFSMIDDFNKPWLFPENHFDFIHIRWVPGTVHDWKWLFEQAYRTLKPGGWLESLDNDGFFRSDDGTMSETTATYDWKRIAIEGAKNMGLKPSICTVLDDLTRPAIDAAGFVNISETSYKVPYSEWPKDPKLKEIGLYCRAMLETDTEGMIGRLANAVGFTPEQTTIYSALVRKEMRSLNVHAYYCAKQVYGQKPEA</sequence>
<dbReference type="RefSeq" id="XP_014176041.1">
    <property type="nucleotide sequence ID" value="XM_014320566.1"/>
</dbReference>
<dbReference type="EMBL" id="GL629729">
    <property type="protein sequence ID" value="EFX06559.1"/>
    <property type="molecule type" value="Genomic_DNA"/>
</dbReference>
<feature type="region of interest" description="Disordered" evidence="2">
    <location>
        <begin position="1"/>
        <end position="55"/>
    </location>
</feature>
<dbReference type="HOGENOM" id="CLU_010595_0_0_1"/>
<proteinExistence type="inferred from homology"/>
<dbReference type="GeneID" id="25980362"/>
<dbReference type="InterPro" id="IPR029063">
    <property type="entry name" value="SAM-dependent_MTases_sf"/>
</dbReference>
<dbReference type="eggNOG" id="ENOG502QSKG">
    <property type="taxonomic scope" value="Eukaryota"/>
</dbReference>
<dbReference type="GO" id="GO:0032259">
    <property type="term" value="P:methylation"/>
    <property type="evidence" value="ECO:0007669"/>
    <property type="project" value="UniProtKB-KW"/>
</dbReference>
<evidence type="ECO:0000256" key="1">
    <source>
        <dbReference type="ARBA" id="ARBA00038158"/>
    </source>
</evidence>
<dbReference type="Proteomes" id="UP000007796">
    <property type="component" value="Unassembled WGS sequence"/>
</dbReference>
<evidence type="ECO:0000313" key="3">
    <source>
        <dbReference type="EMBL" id="EFX06559.1"/>
    </source>
</evidence>
<accession>F0X7I6</accession>
<comment type="similarity">
    <text evidence="1">Belongs to the methyltransferase superfamily. LaeA methyltransferase family.</text>
</comment>
<evidence type="ECO:0000313" key="4">
    <source>
        <dbReference type="Proteomes" id="UP000007796"/>
    </source>
</evidence>
<dbReference type="OrthoDB" id="2013972at2759"/>
<keyword evidence="4" id="KW-1185">Reference proteome</keyword>
<dbReference type="PANTHER" id="PTHR43591">
    <property type="entry name" value="METHYLTRANSFERASE"/>
    <property type="match status" value="1"/>
</dbReference>
<dbReference type="Pfam" id="PF13489">
    <property type="entry name" value="Methyltransf_23"/>
    <property type="match status" value="1"/>
</dbReference>
<keyword evidence="3" id="KW-0489">Methyltransferase</keyword>
<dbReference type="AlphaFoldDB" id="F0X7I6"/>
<reference evidence="3 4" key="1">
    <citation type="journal article" date="2011" name="Proc. Natl. Acad. Sci. U.S.A.">
        <title>Genome and transcriptome analyses of the mountain pine beetle-fungal symbiont Grosmannia clavigera, a lodgepole pine pathogen.</title>
        <authorList>
            <person name="DiGuistini S."/>
            <person name="Wang Y."/>
            <person name="Liao N.Y."/>
            <person name="Taylor G."/>
            <person name="Tanguay P."/>
            <person name="Feau N."/>
            <person name="Henrissat B."/>
            <person name="Chan S.K."/>
            <person name="Hesse-Orce U."/>
            <person name="Alamouti S.M."/>
            <person name="Tsui C.K.M."/>
            <person name="Docking R.T."/>
            <person name="Levasseur A."/>
            <person name="Haridas S."/>
            <person name="Robertson G."/>
            <person name="Birol I."/>
            <person name="Holt R.A."/>
            <person name="Marra M.A."/>
            <person name="Hamelin R.C."/>
            <person name="Hirst M."/>
            <person name="Jones S.J.M."/>
            <person name="Bohlmann J."/>
            <person name="Breuil C."/>
        </authorList>
    </citation>
    <scope>NUCLEOTIDE SEQUENCE [LARGE SCALE GENOMIC DNA]</scope>
    <source>
        <strain evidence="4">kw1407 / UAMH 11150</strain>
    </source>
</reference>
<dbReference type="PANTHER" id="PTHR43591:SF10">
    <property type="entry name" value="ABC TRANSMEMBRANE TYPE-1 DOMAIN-CONTAINING PROTEIN-RELATED"/>
    <property type="match status" value="1"/>
</dbReference>
<protein>
    <submittedName>
        <fullName evidence="3">Methyltransferase type 12</fullName>
    </submittedName>
</protein>
<name>F0X7I6_GROCL</name>
<dbReference type="GO" id="GO:0008168">
    <property type="term" value="F:methyltransferase activity"/>
    <property type="evidence" value="ECO:0007669"/>
    <property type="project" value="UniProtKB-KW"/>
</dbReference>
<dbReference type="Gene3D" id="3.40.50.150">
    <property type="entry name" value="Vaccinia Virus protein VP39"/>
    <property type="match status" value="1"/>
</dbReference>
<organism evidence="4">
    <name type="scientific">Grosmannia clavigera (strain kw1407 / UAMH 11150)</name>
    <name type="common">Blue stain fungus</name>
    <name type="synonym">Graphiocladiella clavigera</name>
    <dbReference type="NCBI Taxonomy" id="655863"/>
    <lineage>
        <taxon>Eukaryota</taxon>
        <taxon>Fungi</taxon>
        <taxon>Dikarya</taxon>
        <taxon>Ascomycota</taxon>
        <taxon>Pezizomycotina</taxon>
        <taxon>Sordariomycetes</taxon>
        <taxon>Sordariomycetidae</taxon>
        <taxon>Ophiostomatales</taxon>
        <taxon>Ophiostomataceae</taxon>
        <taxon>Leptographium</taxon>
    </lineage>
</organism>
<feature type="compositionally biased region" description="Low complexity" evidence="2">
    <location>
        <begin position="15"/>
        <end position="55"/>
    </location>
</feature>
<gene>
    <name evidence="3" type="ORF">CMQ_6880</name>
</gene>
<keyword evidence="3" id="KW-0808">Transferase</keyword>
<dbReference type="CDD" id="cd02440">
    <property type="entry name" value="AdoMet_MTases"/>
    <property type="match status" value="1"/>
</dbReference>
<dbReference type="SUPFAM" id="SSF53335">
    <property type="entry name" value="S-adenosyl-L-methionine-dependent methyltransferases"/>
    <property type="match status" value="1"/>
</dbReference>